<accession>A0A918TIF4</accession>
<dbReference type="AlphaFoldDB" id="A0A918TIF4"/>
<organism evidence="2 3">
    <name type="scientific">Streptomyces cinnamoneus</name>
    <name type="common">Streptoverticillium cinnamoneum</name>
    <dbReference type="NCBI Taxonomy" id="53446"/>
    <lineage>
        <taxon>Bacteria</taxon>
        <taxon>Bacillati</taxon>
        <taxon>Actinomycetota</taxon>
        <taxon>Actinomycetes</taxon>
        <taxon>Kitasatosporales</taxon>
        <taxon>Streptomycetaceae</taxon>
        <taxon>Streptomyces</taxon>
        <taxon>Streptomyces cinnamoneus group</taxon>
    </lineage>
</organism>
<comment type="caution">
    <text evidence="2">The sequence shown here is derived from an EMBL/GenBank/DDBJ whole genome shotgun (WGS) entry which is preliminary data.</text>
</comment>
<dbReference type="NCBIfam" id="TIGR03767">
    <property type="entry name" value="P_acnes_RR"/>
    <property type="match status" value="1"/>
</dbReference>
<dbReference type="SUPFAM" id="SSF56300">
    <property type="entry name" value="Metallo-dependent phosphatases"/>
    <property type="match status" value="1"/>
</dbReference>
<gene>
    <name evidence="2" type="ORF">GCM10010507_28020</name>
</gene>
<dbReference type="Proteomes" id="UP000646244">
    <property type="component" value="Unassembled WGS sequence"/>
</dbReference>
<protein>
    <submittedName>
        <fullName evidence="2">Metallophosphoesterase</fullName>
    </submittedName>
</protein>
<dbReference type="InterPro" id="IPR042281">
    <property type="entry name" value="GpdQ_beta-strand"/>
</dbReference>
<dbReference type="GO" id="GO:0016787">
    <property type="term" value="F:hydrolase activity"/>
    <property type="evidence" value="ECO:0007669"/>
    <property type="project" value="InterPro"/>
</dbReference>
<evidence type="ECO:0000313" key="2">
    <source>
        <dbReference type="EMBL" id="GHC50600.1"/>
    </source>
</evidence>
<dbReference type="InterPro" id="IPR006311">
    <property type="entry name" value="TAT_signal"/>
</dbReference>
<dbReference type="Gene3D" id="3.30.750.180">
    <property type="entry name" value="GpdQ, beta-strand dimerisation domain"/>
    <property type="match status" value="1"/>
</dbReference>
<name>A0A918TIF4_STRCJ</name>
<dbReference type="InterPro" id="IPR051918">
    <property type="entry name" value="STPP_CPPED1"/>
</dbReference>
<reference evidence="2" key="1">
    <citation type="journal article" date="2014" name="Int. J. Syst. Evol. Microbiol.">
        <title>Complete genome sequence of Corynebacterium casei LMG S-19264T (=DSM 44701T), isolated from a smear-ripened cheese.</title>
        <authorList>
            <consortium name="US DOE Joint Genome Institute (JGI-PGF)"/>
            <person name="Walter F."/>
            <person name="Albersmeier A."/>
            <person name="Kalinowski J."/>
            <person name="Ruckert C."/>
        </authorList>
    </citation>
    <scope>NUCLEOTIDE SEQUENCE</scope>
    <source>
        <strain evidence="2">JCM 4633</strain>
    </source>
</reference>
<dbReference type="InterPro" id="IPR022506">
    <property type="entry name" value="Metallophosphoesterase_PPA1498"/>
</dbReference>
<feature type="region of interest" description="Disordered" evidence="1">
    <location>
        <begin position="34"/>
        <end position="72"/>
    </location>
</feature>
<dbReference type="EMBL" id="BMVB01000008">
    <property type="protein sequence ID" value="GHC50600.1"/>
    <property type="molecule type" value="Genomic_DNA"/>
</dbReference>
<proteinExistence type="predicted"/>
<feature type="compositionally biased region" description="Low complexity" evidence="1">
    <location>
        <begin position="40"/>
        <end position="72"/>
    </location>
</feature>
<reference evidence="2" key="2">
    <citation type="submission" date="2020-09" db="EMBL/GenBank/DDBJ databases">
        <authorList>
            <person name="Sun Q."/>
            <person name="Ohkuma M."/>
        </authorList>
    </citation>
    <scope>NUCLEOTIDE SEQUENCE</scope>
    <source>
        <strain evidence="2">JCM 4633</strain>
    </source>
</reference>
<dbReference type="PROSITE" id="PS51318">
    <property type="entry name" value="TAT"/>
    <property type="match status" value="1"/>
</dbReference>
<dbReference type="RefSeq" id="WP_190110097.1">
    <property type="nucleotide sequence ID" value="NZ_BMVB01000008.1"/>
</dbReference>
<evidence type="ECO:0000256" key="1">
    <source>
        <dbReference type="SAM" id="MobiDB-lite"/>
    </source>
</evidence>
<evidence type="ECO:0000313" key="3">
    <source>
        <dbReference type="Proteomes" id="UP000646244"/>
    </source>
</evidence>
<dbReference type="PANTHER" id="PTHR43143:SF1">
    <property type="entry name" value="SERINE_THREONINE-PROTEIN PHOSPHATASE CPPED1"/>
    <property type="match status" value="1"/>
</dbReference>
<feature type="region of interest" description="Disordered" evidence="1">
    <location>
        <begin position="560"/>
        <end position="580"/>
    </location>
</feature>
<dbReference type="PANTHER" id="PTHR43143">
    <property type="entry name" value="METALLOPHOSPHOESTERASE, CALCINEURIN SUPERFAMILY"/>
    <property type="match status" value="1"/>
</dbReference>
<sequence>MHRRSRRTADSPLDRRTFLAAAGAATTAAGLGLAVGAGGRPASAAPGDPAPPATAAATPAAGAPAATPTGEGTTLVSVAAPRGSSGYRRLGDGPGWSRVVRADLAAAQNGREDRRTTLASFVQFTDLHLTDVQHPLRYEFFRAGDVGGWRPHEALTLPGVVSLVERVNKVRRGPATGTPFGFAITTGDNGDENAKIEVEWFLTALSGGRLTPNTGDPHHYEGVQNSGLKQYWHPESALRDQDKAAGYPRIDGYLEAACRRVTSPGLNIPWYSTFGNHDLLSGGCYPAAGSFIADICVGNRKLQYIPPAEAKWLMEGEVGGADPKGKRIESMLKSHKKDMRTITPDPRRVPLTPRQYVAAHLDPQHTGHGPVGHGYTRANLDSGTLYYTFPVSDKVIGISMDTTDPGGHYQGSLGTSQLTWLDRTLSEHKDQYALIFSHHPSWSMNNMTPDPAHPGEKRHGGDEVIALLQRHSNVLAWVNGHSHRNRIRPRGSFWEIATASHVDYPQLARIIEITDNHDGTVSLFTTLIESAAPYRTDVHDLSQTGLASLYRELAFNAPGSDTSLAGSPPDRNTELLLSRR</sequence>
<dbReference type="InterPro" id="IPR029052">
    <property type="entry name" value="Metallo-depent_PP-like"/>
</dbReference>